<evidence type="ECO:0000313" key="10">
    <source>
        <dbReference type="Proteomes" id="UP000500806"/>
    </source>
</evidence>
<feature type="binding site" evidence="8">
    <location>
        <position position="117"/>
    </location>
    <ligand>
        <name>ATP</name>
        <dbReference type="ChEBI" id="CHEBI:30616"/>
    </ligand>
</feature>
<dbReference type="EC" id="2.7.7.-" evidence="8"/>
<keyword evidence="2 8" id="KW-0808">Transferase</keyword>
<comment type="catalytic activity">
    <reaction evidence="8">
        <text>L-seryl-[protein] + UTP = O-(5'-uridylyl)-L-seryl-[protein] + diphosphate</text>
        <dbReference type="Rhea" id="RHEA:64604"/>
        <dbReference type="Rhea" id="RHEA-COMP:9863"/>
        <dbReference type="Rhea" id="RHEA-COMP:16635"/>
        <dbReference type="ChEBI" id="CHEBI:29999"/>
        <dbReference type="ChEBI" id="CHEBI:33019"/>
        <dbReference type="ChEBI" id="CHEBI:46398"/>
        <dbReference type="ChEBI" id="CHEBI:156051"/>
    </reaction>
</comment>
<keyword evidence="10" id="KW-1185">Reference proteome</keyword>
<comment type="catalytic activity">
    <reaction evidence="8">
        <text>L-histidyl-[protein] + UTP = N(tele)-(5'-uridylyl)-L-histidyl-[protein] + diphosphate</text>
        <dbReference type="Rhea" id="RHEA:83891"/>
        <dbReference type="Rhea" id="RHEA-COMP:9745"/>
        <dbReference type="Rhea" id="RHEA-COMP:20239"/>
        <dbReference type="ChEBI" id="CHEBI:29979"/>
        <dbReference type="ChEBI" id="CHEBI:33019"/>
        <dbReference type="ChEBI" id="CHEBI:46398"/>
        <dbReference type="ChEBI" id="CHEBI:233474"/>
    </reaction>
</comment>
<evidence type="ECO:0000256" key="3">
    <source>
        <dbReference type="ARBA" id="ARBA00022695"/>
    </source>
</evidence>
<keyword evidence="3 8" id="KW-0548">Nucleotidyltransferase</keyword>
<evidence type="ECO:0000256" key="4">
    <source>
        <dbReference type="ARBA" id="ARBA00022723"/>
    </source>
</evidence>
<feature type="active site" description="Proton acceptor" evidence="8">
    <location>
        <position position="244"/>
    </location>
</feature>
<dbReference type="EC" id="2.7.7.108" evidence="8"/>
<dbReference type="HAMAP" id="MF_00692">
    <property type="entry name" value="SelO"/>
    <property type="match status" value="1"/>
</dbReference>
<dbReference type="NCBIfam" id="NF000658">
    <property type="entry name" value="PRK00029.1"/>
    <property type="match status" value="1"/>
</dbReference>
<dbReference type="AlphaFoldDB" id="A0A6M9PPT2"/>
<sequence>MPFTLRGDDVCQITQPTPLPDPYWVAFSPDVADLIGLKLTPEGLPSDPQCLELLAGNILTLDSIAFKDPIATAYSGHQFGVWAGQLGDGRAILLGDIHGQELQLKGAGKTLYSRMGDGRAVLRSSIREFLCSESMHALGIATSRALSVVGSKKPVVRETLETAAVCARVAPSFIRIGHFEHFASTENIVRLQELADLLLDSFYPECKQSKIPYLSLFTAIADRNAKLVAQWQSVGFCHGVLNTDNISALGLTIDYGPFGFLDQFEIDHICNHSDHGGRYAYHRQPQIMHWNMACLASAMLPLIELDHSEEEAQTLLRTALESFPITYAQEWQSIFRRKLGLKTEQSEDIALIENLLQIMNDSHVDFTSFFRKLSDIKKDAAAGSIQLRDEFIDREKIDLWFKDYLARLQSEPTSDQGRKSAMNQINPKYILRNHLAQAAIEKAQEGDYSETTLLLTLLSHPYDEQPEYEAYAQPPSENAEKISVSCSS</sequence>
<comment type="similarity">
    <text evidence="1 8">Belongs to the SELO family.</text>
</comment>
<feature type="binding site" evidence="8">
    <location>
        <position position="254"/>
    </location>
    <ligand>
        <name>ATP</name>
        <dbReference type="ChEBI" id="CHEBI:30616"/>
    </ligand>
</feature>
<comment type="function">
    <text evidence="8">Nucleotidyltransferase involved in the post-translational modification of proteins. It can catalyze the addition of adenosine monophosphate (AMP) or uridine monophosphate (UMP) to a protein, resulting in modifications known as AMPylation and UMPylation.</text>
</comment>
<dbReference type="EMBL" id="CP028941">
    <property type="protein sequence ID" value="QKM62559.1"/>
    <property type="molecule type" value="Genomic_DNA"/>
</dbReference>
<accession>A0A6M9PPT2</accession>
<organism evidence="9 10">
    <name type="scientific">Polynucleobacter antarcticus</name>
    <dbReference type="NCBI Taxonomy" id="1743162"/>
    <lineage>
        <taxon>Bacteria</taxon>
        <taxon>Pseudomonadati</taxon>
        <taxon>Pseudomonadota</taxon>
        <taxon>Betaproteobacteria</taxon>
        <taxon>Burkholderiales</taxon>
        <taxon>Burkholderiaceae</taxon>
        <taxon>Polynucleobacter</taxon>
    </lineage>
</organism>
<feature type="binding site" evidence="8">
    <location>
        <position position="175"/>
    </location>
    <ligand>
        <name>ATP</name>
        <dbReference type="ChEBI" id="CHEBI:30616"/>
    </ligand>
</feature>
<evidence type="ECO:0000256" key="1">
    <source>
        <dbReference type="ARBA" id="ARBA00009747"/>
    </source>
</evidence>
<evidence type="ECO:0000313" key="9">
    <source>
        <dbReference type="EMBL" id="QKM62559.1"/>
    </source>
</evidence>
<feature type="binding site" evidence="8">
    <location>
        <position position="87"/>
    </location>
    <ligand>
        <name>ATP</name>
        <dbReference type="ChEBI" id="CHEBI:30616"/>
    </ligand>
</feature>
<dbReference type="GO" id="GO:0000287">
    <property type="term" value="F:magnesium ion binding"/>
    <property type="evidence" value="ECO:0007669"/>
    <property type="project" value="UniProtKB-UniRule"/>
</dbReference>
<feature type="binding site" evidence="8">
    <location>
        <position position="90"/>
    </location>
    <ligand>
        <name>ATP</name>
        <dbReference type="ChEBI" id="CHEBI:30616"/>
    </ligand>
</feature>
<reference evidence="9 10" key="1">
    <citation type="submission" date="2018-04" db="EMBL/GenBank/DDBJ databases">
        <title>Polynucleobacter sp. LimPoW16 genome.</title>
        <authorList>
            <person name="Hahn M.W."/>
        </authorList>
    </citation>
    <scope>NUCLEOTIDE SEQUENCE [LARGE SCALE GENOMIC DNA]</scope>
    <source>
        <strain evidence="9 10">LimPoW16</strain>
    </source>
</reference>
<evidence type="ECO:0000256" key="8">
    <source>
        <dbReference type="HAMAP-Rule" id="MF_00692"/>
    </source>
</evidence>
<name>A0A6M9PPT2_9BURK</name>
<feature type="binding site" evidence="8">
    <location>
        <position position="254"/>
    </location>
    <ligand>
        <name>Mg(2+)</name>
        <dbReference type="ChEBI" id="CHEBI:18420"/>
    </ligand>
</feature>
<comment type="catalytic activity">
    <reaction evidence="8">
        <text>L-tyrosyl-[protein] + ATP = O-(5'-adenylyl)-L-tyrosyl-[protein] + diphosphate</text>
        <dbReference type="Rhea" id="RHEA:54288"/>
        <dbReference type="Rhea" id="RHEA-COMP:10136"/>
        <dbReference type="Rhea" id="RHEA-COMP:13846"/>
        <dbReference type="ChEBI" id="CHEBI:30616"/>
        <dbReference type="ChEBI" id="CHEBI:33019"/>
        <dbReference type="ChEBI" id="CHEBI:46858"/>
        <dbReference type="ChEBI" id="CHEBI:83624"/>
        <dbReference type="EC" id="2.7.7.108"/>
    </reaction>
</comment>
<feature type="binding site" evidence="8">
    <location>
        <position position="105"/>
    </location>
    <ligand>
        <name>ATP</name>
        <dbReference type="ChEBI" id="CHEBI:30616"/>
    </ligand>
</feature>
<comment type="catalytic activity">
    <reaction evidence="8">
        <text>L-threonyl-[protein] + ATP = 3-O-(5'-adenylyl)-L-threonyl-[protein] + diphosphate</text>
        <dbReference type="Rhea" id="RHEA:54292"/>
        <dbReference type="Rhea" id="RHEA-COMP:11060"/>
        <dbReference type="Rhea" id="RHEA-COMP:13847"/>
        <dbReference type="ChEBI" id="CHEBI:30013"/>
        <dbReference type="ChEBI" id="CHEBI:30616"/>
        <dbReference type="ChEBI" id="CHEBI:33019"/>
        <dbReference type="ChEBI" id="CHEBI:138113"/>
        <dbReference type="EC" id="2.7.7.108"/>
    </reaction>
</comment>
<keyword evidence="7 8" id="KW-0460">Magnesium</keyword>
<dbReference type="Pfam" id="PF02696">
    <property type="entry name" value="SelO"/>
    <property type="match status" value="1"/>
</dbReference>
<evidence type="ECO:0000256" key="2">
    <source>
        <dbReference type="ARBA" id="ARBA00022679"/>
    </source>
</evidence>
<dbReference type="GO" id="GO:0070733">
    <property type="term" value="F:AMPylase activity"/>
    <property type="evidence" value="ECO:0007669"/>
    <property type="project" value="UniProtKB-EC"/>
</dbReference>
<dbReference type="Proteomes" id="UP000500806">
    <property type="component" value="Chromosome"/>
</dbReference>
<dbReference type="PANTHER" id="PTHR32057:SF14">
    <property type="entry name" value="PROTEIN ADENYLYLTRANSFERASE SELO, MITOCHONDRIAL"/>
    <property type="match status" value="1"/>
</dbReference>
<keyword evidence="8" id="KW-0464">Manganese</keyword>
<dbReference type="PANTHER" id="PTHR32057">
    <property type="entry name" value="PROTEIN ADENYLYLTRANSFERASE SELO, MITOCHONDRIAL"/>
    <property type="match status" value="1"/>
</dbReference>
<protein>
    <recommendedName>
        <fullName evidence="8">Protein nucleotidyltransferase YdiU</fullName>
        <ecNumber evidence="8">2.7.7.-</ecNumber>
    </recommendedName>
    <alternativeName>
        <fullName evidence="8">Protein adenylyltransferase YdiU</fullName>
        <ecNumber evidence="8">2.7.7.108</ecNumber>
    </alternativeName>
    <alternativeName>
        <fullName evidence="8">Protein uridylyltransferase YdiU</fullName>
        <ecNumber evidence="8">2.7.7.-</ecNumber>
    </alternativeName>
</protein>
<comment type="catalytic activity">
    <reaction evidence="8">
        <text>L-seryl-[protein] + ATP = 3-O-(5'-adenylyl)-L-seryl-[protein] + diphosphate</text>
        <dbReference type="Rhea" id="RHEA:58120"/>
        <dbReference type="Rhea" id="RHEA-COMP:9863"/>
        <dbReference type="Rhea" id="RHEA-COMP:15073"/>
        <dbReference type="ChEBI" id="CHEBI:29999"/>
        <dbReference type="ChEBI" id="CHEBI:30616"/>
        <dbReference type="ChEBI" id="CHEBI:33019"/>
        <dbReference type="ChEBI" id="CHEBI:142516"/>
        <dbReference type="EC" id="2.7.7.108"/>
    </reaction>
</comment>
<proteinExistence type="inferred from homology"/>
<dbReference type="KEGG" id="pani:DCO16_05435"/>
<feature type="binding site" evidence="8">
    <location>
        <position position="168"/>
    </location>
    <ligand>
        <name>ATP</name>
        <dbReference type="ChEBI" id="CHEBI:30616"/>
    </ligand>
</feature>
<evidence type="ECO:0000256" key="7">
    <source>
        <dbReference type="ARBA" id="ARBA00022842"/>
    </source>
</evidence>
<keyword evidence="6 8" id="KW-0067">ATP-binding</keyword>
<comment type="cofactor">
    <cofactor evidence="8">
        <name>Mg(2+)</name>
        <dbReference type="ChEBI" id="CHEBI:18420"/>
    </cofactor>
    <cofactor evidence="8">
        <name>Mn(2+)</name>
        <dbReference type="ChEBI" id="CHEBI:29035"/>
    </cofactor>
</comment>
<dbReference type="RefSeq" id="WP_173942716.1">
    <property type="nucleotide sequence ID" value="NZ_CBCSCD010000001.1"/>
</dbReference>
<feature type="binding site" evidence="8">
    <location>
        <position position="118"/>
    </location>
    <ligand>
        <name>ATP</name>
        <dbReference type="ChEBI" id="CHEBI:30616"/>
    </ligand>
</feature>
<keyword evidence="5 8" id="KW-0547">Nucleotide-binding</keyword>
<evidence type="ECO:0000256" key="6">
    <source>
        <dbReference type="ARBA" id="ARBA00022840"/>
    </source>
</evidence>
<dbReference type="InterPro" id="IPR003846">
    <property type="entry name" value="SelO"/>
</dbReference>
<feature type="binding site" evidence="8">
    <location>
        <position position="245"/>
    </location>
    <ligand>
        <name>Mg(2+)</name>
        <dbReference type="ChEBI" id="CHEBI:18420"/>
    </ligand>
</feature>
<keyword evidence="4 8" id="KW-0479">Metal-binding</keyword>
<dbReference type="GO" id="GO:0030145">
    <property type="term" value="F:manganese ion binding"/>
    <property type="evidence" value="ECO:0007669"/>
    <property type="project" value="UniProtKB-UniRule"/>
</dbReference>
<evidence type="ECO:0000256" key="5">
    <source>
        <dbReference type="ARBA" id="ARBA00022741"/>
    </source>
</evidence>
<gene>
    <name evidence="8" type="primary">ydiU</name>
    <name evidence="8" type="synonym">selO</name>
    <name evidence="9" type="ORF">DCO16_05435</name>
</gene>
<feature type="binding site" evidence="8">
    <location>
        <position position="89"/>
    </location>
    <ligand>
        <name>ATP</name>
        <dbReference type="ChEBI" id="CHEBI:30616"/>
    </ligand>
</feature>
<comment type="catalytic activity">
    <reaction evidence="8">
        <text>L-tyrosyl-[protein] + UTP = O-(5'-uridylyl)-L-tyrosyl-[protein] + diphosphate</text>
        <dbReference type="Rhea" id="RHEA:83887"/>
        <dbReference type="Rhea" id="RHEA-COMP:10136"/>
        <dbReference type="Rhea" id="RHEA-COMP:20238"/>
        <dbReference type="ChEBI" id="CHEBI:33019"/>
        <dbReference type="ChEBI" id="CHEBI:46398"/>
        <dbReference type="ChEBI" id="CHEBI:46858"/>
        <dbReference type="ChEBI" id="CHEBI:90602"/>
    </reaction>
</comment>
<dbReference type="GO" id="GO:0005524">
    <property type="term" value="F:ATP binding"/>
    <property type="evidence" value="ECO:0007669"/>
    <property type="project" value="UniProtKB-UniRule"/>
</dbReference>